<gene>
    <name evidence="1" type="ORF">Mal64_13940</name>
</gene>
<dbReference type="EMBL" id="SJPQ01000001">
    <property type="protein sequence ID" value="TWT90995.1"/>
    <property type="molecule type" value="Genomic_DNA"/>
</dbReference>
<accession>A0A5C5ZV51</accession>
<comment type="caution">
    <text evidence="1">The sequence shown here is derived from an EMBL/GenBank/DDBJ whole genome shotgun (WGS) entry which is preliminary data.</text>
</comment>
<dbReference type="Proteomes" id="UP000315440">
    <property type="component" value="Unassembled WGS sequence"/>
</dbReference>
<dbReference type="OrthoDB" id="289832at2"/>
<protein>
    <submittedName>
        <fullName evidence="1">Uncharacterized protein</fullName>
    </submittedName>
</protein>
<evidence type="ECO:0000313" key="2">
    <source>
        <dbReference type="Proteomes" id="UP000315440"/>
    </source>
</evidence>
<organism evidence="1 2">
    <name type="scientific">Pseudobythopirellula maris</name>
    <dbReference type="NCBI Taxonomy" id="2527991"/>
    <lineage>
        <taxon>Bacteria</taxon>
        <taxon>Pseudomonadati</taxon>
        <taxon>Planctomycetota</taxon>
        <taxon>Planctomycetia</taxon>
        <taxon>Pirellulales</taxon>
        <taxon>Lacipirellulaceae</taxon>
        <taxon>Pseudobythopirellula</taxon>
    </lineage>
</organism>
<dbReference type="AlphaFoldDB" id="A0A5C5ZV51"/>
<reference evidence="1 2" key="1">
    <citation type="submission" date="2019-02" db="EMBL/GenBank/DDBJ databases">
        <title>Deep-cultivation of Planctomycetes and their phenomic and genomic characterization uncovers novel biology.</title>
        <authorList>
            <person name="Wiegand S."/>
            <person name="Jogler M."/>
            <person name="Boedeker C."/>
            <person name="Pinto D."/>
            <person name="Vollmers J."/>
            <person name="Rivas-Marin E."/>
            <person name="Kohn T."/>
            <person name="Peeters S.H."/>
            <person name="Heuer A."/>
            <person name="Rast P."/>
            <person name="Oberbeckmann S."/>
            <person name="Bunk B."/>
            <person name="Jeske O."/>
            <person name="Meyerdierks A."/>
            <person name="Storesund J.E."/>
            <person name="Kallscheuer N."/>
            <person name="Luecker S."/>
            <person name="Lage O.M."/>
            <person name="Pohl T."/>
            <person name="Merkel B.J."/>
            <person name="Hornburger P."/>
            <person name="Mueller R.-W."/>
            <person name="Bruemmer F."/>
            <person name="Labrenz M."/>
            <person name="Spormann A.M."/>
            <person name="Op Den Camp H."/>
            <person name="Overmann J."/>
            <person name="Amann R."/>
            <person name="Jetten M.S.M."/>
            <person name="Mascher T."/>
            <person name="Medema M.H."/>
            <person name="Devos D.P."/>
            <person name="Kaster A.-K."/>
            <person name="Ovreas L."/>
            <person name="Rohde M."/>
            <person name="Galperin M.Y."/>
            <person name="Jogler C."/>
        </authorList>
    </citation>
    <scope>NUCLEOTIDE SEQUENCE [LARGE SCALE GENOMIC DNA]</scope>
    <source>
        <strain evidence="1 2">Mal64</strain>
    </source>
</reference>
<keyword evidence="2" id="KW-1185">Reference proteome</keyword>
<dbReference type="RefSeq" id="WP_146398346.1">
    <property type="nucleotide sequence ID" value="NZ_SJPQ01000001.1"/>
</dbReference>
<name>A0A5C5ZV51_9BACT</name>
<proteinExistence type="predicted"/>
<sequence length="71" mass="8397">MNEDTKQIHSVRAQTLSQLVAIRAEQKPTYWVDGQRVHWEQYADALQRTVDWCDRKLSEYEPFEIKSQGTS</sequence>
<evidence type="ECO:0000313" key="1">
    <source>
        <dbReference type="EMBL" id="TWT90995.1"/>
    </source>
</evidence>